<feature type="compositionally biased region" description="Polar residues" evidence="1">
    <location>
        <begin position="262"/>
        <end position="275"/>
    </location>
</feature>
<sequence>MASNSPASYARSSTLFSPSSTYRPGQAYRHPSPPNQLPPDDTINQLNRLVDMDVDSAQPEEIRVFLIIDTNVLLNDISLVQSLAQQIIGRRLPVVIIVPGIVIQELDSLKNGSDQKAWSSRYASRWLLAKVVERQKGGSSAIRGQSLSETLQESRSWRFRNKGSSNDDLIVDCALYFRRRYGNDGVQRGFFVWSGDTQLCTQAVVEGLLVVHNQASSRQSPDDILEAVGYSRPLSSRHSKSSVARSSMTEDESMDVDDEMPDTSSQDNGPPSLSLNELHSQIIDHFSILLHELASSRAKASAASRARRKGGLHSSIHAPRPLVPLIDETDDPAEWKMHECIHFLCLETLDGKRNTCLGNSTVPRLANFLTPAYTPGGKRGEEWSRQDWIDSLSFLWRIADYWGDPAILNGLQSLKSILELQNPHEIQNPTI</sequence>
<feature type="compositionally biased region" description="Acidic residues" evidence="1">
    <location>
        <begin position="249"/>
        <end position="261"/>
    </location>
</feature>
<name>A0A164ZF12_9AGAM</name>
<reference evidence="3 4" key="1">
    <citation type="journal article" date="2016" name="Mol. Biol. Evol.">
        <title>Comparative Genomics of Early-Diverging Mushroom-Forming Fungi Provides Insights into the Origins of Lignocellulose Decay Capabilities.</title>
        <authorList>
            <person name="Nagy L.G."/>
            <person name="Riley R."/>
            <person name="Tritt A."/>
            <person name="Adam C."/>
            <person name="Daum C."/>
            <person name="Floudas D."/>
            <person name="Sun H."/>
            <person name="Yadav J.S."/>
            <person name="Pangilinan J."/>
            <person name="Larsson K.H."/>
            <person name="Matsuura K."/>
            <person name="Barry K."/>
            <person name="Labutti K."/>
            <person name="Kuo R."/>
            <person name="Ohm R.A."/>
            <person name="Bhattacharya S.S."/>
            <person name="Shirouzu T."/>
            <person name="Yoshinaga Y."/>
            <person name="Martin F.M."/>
            <person name="Grigoriev I.V."/>
            <person name="Hibbett D.S."/>
        </authorList>
    </citation>
    <scope>NUCLEOTIDE SEQUENCE [LARGE SCALE GENOMIC DNA]</scope>
    <source>
        <strain evidence="3 4">HHB9708</strain>
    </source>
</reference>
<evidence type="ECO:0000259" key="2">
    <source>
        <dbReference type="SMART" id="SM00670"/>
    </source>
</evidence>
<dbReference type="SMART" id="SM00670">
    <property type="entry name" value="PINc"/>
    <property type="match status" value="1"/>
</dbReference>
<dbReference type="GO" id="GO:0004540">
    <property type="term" value="F:RNA nuclease activity"/>
    <property type="evidence" value="ECO:0007669"/>
    <property type="project" value="UniProtKB-ARBA"/>
</dbReference>
<dbReference type="PANTHER" id="PTHR16161:SF0">
    <property type="entry name" value="TRANSCRIPTIONAL PROTEIN SWT1"/>
    <property type="match status" value="1"/>
</dbReference>
<dbReference type="OrthoDB" id="2017974at2759"/>
<dbReference type="InterPro" id="IPR029060">
    <property type="entry name" value="PIN-like_dom_sf"/>
</dbReference>
<dbReference type="Gene3D" id="3.40.50.1010">
    <property type="entry name" value="5'-nuclease"/>
    <property type="match status" value="1"/>
</dbReference>
<dbReference type="GO" id="GO:0005634">
    <property type="term" value="C:nucleus"/>
    <property type="evidence" value="ECO:0007669"/>
    <property type="project" value="TreeGrafter"/>
</dbReference>
<feature type="region of interest" description="Disordered" evidence="1">
    <location>
        <begin position="236"/>
        <end position="275"/>
    </location>
</feature>
<dbReference type="EMBL" id="KV419396">
    <property type="protein sequence ID" value="KZS97670.1"/>
    <property type="molecule type" value="Genomic_DNA"/>
</dbReference>
<keyword evidence="4" id="KW-1185">Reference proteome</keyword>
<evidence type="ECO:0000313" key="3">
    <source>
        <dbReference type="EMBL" id="KZS97670.1"/>
    </source>
</evidence>
<dbReference type="SUPFAM" id="SSF88723">
    <property type="entry name" value="PIN domain-like"/>
    <property type="match status" value="1"/>
</dbReference>
<organism evidence="3 4">
    <name type="scientific">Sistotremastrum niveocremeum HHB9708</name>
    <dbReference type="NCBI Taxonomy" id="1314777"/>
    <lineage>
        <taxon>Eukaryota</taxon>
        <taxon>Fungi</taxon>
        <taxon>Dikarya</taxon>
        <taxon>Basidiomycota</taxon>
        <taxon>Agaricomycotina</taxon>
        <taxon>Agaricomycetes</taxon>
        <taxon>Sistotremastrales</taxon>
        <taxon>Sistotremastraceae</taxon>
        <taxon>Sertulicium</taxon>
        <taxon>Sertulicium niveocremeum</taxon>
    </lineage>
</organism>
<dbReference type="AlphaFoldDB" id="A0A164ZF12"/>
<dbReference type="STRING" id="1314777.A0A164ZF12"/>
<feature type="region of interest" description="Disordered" evidence="1">
    <location>
        <begin position="1"/>
        <end position="39"/>
    </location>
</feature>
<protein>
    <recommendedName>
        <fullName evidence="2">PIN domain-containing protein</fullName>
    </recommendedName>
</protein>
<dbReference type="Proteomes" id="UP000076722">
    <property type="component" value="Unassembled WGS sequence"/>
</dbReference>
<dbReference type="Pfam" id="PF13638">
    <property type="entry name" value="PIN_4"/>
    <property type="match status" value="1"/>
</dbReference>
<feature type="domain" description="PIN" evidence="2">
    <location>
        <begin position="64"/>
        <end position="201"/>
    </location>
</feature>
<proteinExistence type="predicted"/>
<gene>
    <name evidence="3" type="ORF">SISNIDRAFT_546743</name>
</gene>
<feature type="compositionally biased region" description="Polar residues" evidence="1">
    <location>
        <begin position="1"/>
        <end position="23"/>
    </location>
</feature>
<dbReference type="InterPro" id="IPR002716">
    <property type="entry name" value="PIN_dom"/>
</dbReference>
<evidence type="ECO:0000256" key="1">
    <source>
        <dbReference type="SAM" id="MobiDB-lite"/>
    </source>
</evidence>
<dbReference type="PANTHER" id="PTHR16161">
    <property type="entry name" value="TRANSCRIPTIONAL PROTEIN SWT1"/>
    <property type="match status" value="1"/>
</dbReference>
<accession>A0A164ZF12</accession>
<evidence type="ECO:0000313" key="4">
    <source>
        <dbReference type="Proteomes" id="UP000076722"/>
    </source>
</evidence>
<dbReference type="InterPro" id="IPR052626">
    <property type="entry name" value="SWT1_Regulator"/>
</dbReference>